<name>A0A9D4DXA1_DREPO</name>
<gene>
    <name evidence="2" type="ORF">DPMN_190448</name>
</gene>
<protein>
    <submittedName>
        <fullName evidence="2">Uncharacterized protein</fullName>
    </submittedName>
</protein>
<organism evidence="2 3">
    <name type="scientific">Dreissena polymorpha</name>
    <name type="common">Zebra mussel</name>
    <name type="synonym">Mytilus polymorpha</name>
    <dbReference type="NCBI Taxonomy" id="45954"/>
    <lineage>
        <taxon>Eukaryota</taxon>
        <taxon>Metazoa</taxon>
        <taxon>Spiralia</taxon>
        <taxon>Lophotrochozoa</taxon>
        <taxon>Mollusca</taxon>
        <taxon>Bivalvia</taxon>
        <taxon>Autobranchia</taxon>
        <taxon>Heteroconchia</taxon>
        <taxon>Euheterodonta</taxon>
        <taxon>Imparidentia</taxon>
        <taxon>Neoheterodontei</taxon>
        <taxon>Myida</taxon>
        <taxon>Dreissenoidea</taxon>
        <taxon>Dreissenidae</taxon>
        <taxon>Dreissena</taxon>
    </lineage>
</organism>
<dbReference type="AlphaFoldDB" id="A0A9D4DXA1"/>
<reference evidence="2" key="1">
    <citation type="journal article" date="2019" name="bioRxiv">
        <title>The Genome of the Zebra Mussel, Dreissena polymorpha: A Resource for Invasive Species Research.</title>
        <authorList>
            <person name="McCartney M.A."/>
            <person name="Auch B."/>
            <person name="Kono T."/>
            <person name="Mallez S."/>
            <person name="Zhang Y."/>
            <person name="Obille A."/>
            <person name="Becker A."/>
            <person name="Abrahante J.E."/>
            <person name="Garbe J."/>
            <person name="Badalamenti J.P."/>
            <person name="Herman A."/>
            <person name="Mangelson H."/>
            <person name="Liachko I."/>
            <person name="Sullivan S."/>
            <person name="Sone E.D."/>
            <person name="Koren S."/>
            <person name="Silverstein K.A.T."/>
            <person name="Beckman K.B."/>
            <person name="Gohl D.M."/>
        </authorList>
    </citation>
    <scope>NUCLEOTIDE SEQUENCE</scope>
    <source>
        <strain evidence="2">Duluth1</strain>
        <tissue evidence="2">Whole animal</tissue>
    </source>
</reference>
<proteinExistence type="predicted"/>
<sequence>MYGRKQKKQNSVNERLKELNEKRNQHLHKKKELCNMQAGLCNVESLRHAIIYLKDVDGQLKRIIQLWENTATTLRSWKVNLKEIEIMEYAEQLKKSTMYFEKHCLIFGTIFRNYVKESHYKITELYNFLSCSIYHSSDSERTATPWAPISSVLN</sequence>
<keyword evidence="3" id="KW-1185">Reference proteome</keyword>
<comment type="caution">
    <text evidence="2">The sequence shown here is derived from an EMBL/GenBank/DDBJ whole genome shotgun (WGS) entry which is preliminary data.</text>
</comment>
<evidence type="ECO:0000313" key="3">
    <source>
        <dbReference type="Proteomes" id="UP000828390"/>
    </source>
</evidence>
<accession>A0A9D4DXA1</accession>
<dbReference type="Proteomes" id="UP000828390">
    <property type="component" value="Unassembled WGS sequence"/>
</dbReference>
<evidence type="ECO:0000256" key="1">
    <source>
        <dbReference type="SAM" id="Coils"/>
    </source>
</evidence>
<dbReference type="EMBL" id="JAIWYP010000010">
    <property type="protein sequence ID" value="KAH3755749.1"/>
    <property type="molecule type" value="Genomic_DNA"/>
</dbReference>
<evidence type="ECO:0000313" key="2">
    <source>
        <dbReference type="EMBL" id="KAH3755749.1"/>
    </source>
</evidence>
<reference evidence="2" key="2">
    <citation type="submission" date="2020-11" db="EMBL/GenBank/DDBJ databases">
        <authorList>
            <person name="McCartney M.A."/>
            <person name="Auch B."/>
            <person name="Kono T."/>
            <person name="Mallez S."/>
            <person name="Becker A."/>
            <person name="Gohl D.M."/>
            <person name="Silverstein K.A.T."/>
            <person name="Koren S."/>
            <person name="Bechman K.B."/>
            <person name="Herman A."/>
            <person name="Abrahante J.E."/>
            <person name="Garbe J."/>
        </authorList>
    </citation>
    <scope>NUCLEOTIDE SEQUENCE</scope>
    <source>
        <strain evidence="2">Duluth1</strain>
        <tissue evidence="2">Whole animal</tissue>
    </source>
</reference>
<feature type="coiled-coil region" evidence="1">
    <location>
        <begin position="2"/>
        <end position="36"/>
    </location>
</feature>
<keyword evidence="1" id="KW-0175">Coiled coil</keyword>